<evidence type="ECO:0000256" key="6">
    <source>
        <dbReference type="ARBA" id="ARBA00022989"/>
    </source>
</evidence>
<feature type="transmembrane region" description="Helical" evidence="10">
    <location>
        <begin position="143"/>
        <end position="163"/>
    </location>
</feature>
<dbReference type="RefSeq" id="WP_093150210.1">
    <property type="nucleotide sequence ID" value="NZ_FNBW01000006.1"/>
</dbReference>
<feature type="transmembrane region" description="Helical" evidence="10">
    <location>
        <begin position="317"/>
        <end position="336"/>
    </location>
</feature>
<feature type="transmembrane region" description="Helical" evidence="10">
    <location>
        <begin position="238"/>
        <end position="257"/>
    </location>
</feature>
<dbReference type="AlphaFoldDB" id="A0A8G2BI45"/>
<comment type="subcellular location">
    <subcellularLocation>
        <location evidence="1">Cell membrane</location>
        <topology evidence="1">Multi-pass membrane protein</topology>
    </subcellularLocation>
</comment>
<evidence type="ECO:0000256" key="5">
    <source>
        <dbReference type="ARBA" id="ARBA00022984"/>
    </source>
</evidence>
<gene>
    <name evidence="11" type="ORF">SAMN05660686_02175</name>
</gene>
<evidence type="ECO:0000256" key="3">
    <source>
        <dbReference type="ARBA" id="ARBA00022692"/>
    </source>
</evidence>
<feature type="transmembrane region" description="Helical" evidence="10">
    <location>
        <begin position="414"/>
        <end position="436"/>
    </location>
</feature>
<name>A0A8G2BI45_9PROT</name>
<keyword evidence="6 10" id="KW-1133">Transmembrane helix</keyword>
<evidence type="ECO:0000256" key="7">
    <source>
        <dbReference type="ARBA" id="ARBA00023136"/>
    </source>
</evidence>
<reference evidence="11 12" key="1">
    <citation type="submission" date="2016-10" db="EMBL/GenBank/DDBJ databases">
        <authorList>
            <person name="Varghese N."/>
            <person name="Submissions S."/>
        </authorList>
    </citation>
    <scope>NUCLEOTIDE SEQUENCE [LARGE SCALE GENOMIC DNA]</scope>
    <source>
        <strain evidence="11 12">DSM 18839</strain>
    </source>
</reference>
<accession>A0A8G2BI45</accession>
<feature type="transmembrane region" description="Helical" evidence="10">
    <location>
        <begin position="356"/>
        <end position="377"/>
    </location>
</feature>
<feature type="transmembrane region" description="Helical" evidence="10">
    <location>
        <begin position="170"/>
        <end position="190"/>
    </location>
</feature>
<evidence type="ECO:0000256" key="2">
    <source>
        <dbReference type="ARBA" id="ARBA00022475"/>
    </source>
</evidence>
<keyword evidence="7 10" id="KW-0472">Membrane</keyword>
<evidence type="ECO:0000313" key="12">
    <source>
        <dbReference type="Proteomes" id="UP000198615"/>
    </source>
</evidence>
<dbReference type="OrthoDB" id="8444704at2"/>
<feature type="transmembrane region" description="Helical" evidence="10">
    <location>
        <begin position="96"/>
        <end position="123"/>
    </location>
</feature>
<evidence type="ECO:0000256" key="9">
    <source>
        <dbReference type="ARBA" id="ARBA00061532"/>
    </source>
</evidence>
<feature type="transmembrane region" description="Helical" evidence="10">
    <location>
        <begin position="277"/>
        <end position="296"/>
    </location>
</feature>
<dbReference type="Proteomes" id="UP000198615">
    <property type="component" value="Unassembled WGS sequence"/>
</dbReference>
<protein>
    <submittedName>
        <fullName evidence="11">Putative peptidoglycan lipid II flippase</fullName>
    </submittedName>
</protein>
<feature type="transmembrane region" description="Helical" evidence="10">
    <location>
        <begin position="55"/>
        <end position="84"/>
    </location>
</feature>
<organism evidence="11 12">
    <name type="scientific">Thalassobaculum litoreum DSM 18839</name>
    <dbReference type="NCBI Taxonomy" id="1123362"/>
    <lineage>
        <taxon>Bacteria</taxon>
        <taxon>Pseudomonadati</taxon>
        <taxon>Pseudomonadota</taxon>
        <taxon>Alphaproteobacteria</taxon>
        <taxon>Rhodospirillales</taxon>
        <taxon>Thalassobaculaceae</taxon>
        <taxon>Thalassobaculum</taxon>
    </lineage>
</organism>
<feature type="transmembrane region" description="Helical" evidence="10">
    <location>
        <begin position="196"/>
        <end position="218"/>
    </location>
</feature>
<evidence type="ECO:0000256" key="8">
    <source>
        <dbReference type="ARBA" id="ARBA00060041"/>
    </source>
</evidence>
<comment type="caution">
    <text evidence="11">The sequence shown here is derived from an EMBL/GenBank/DDBJ whole genome shotgun (WGS) entry which is preliminary data.</text>
</comment>
<dbReference type="GO" id="GO:0005886">
    <property type="term" value="C:plasma membrane"/>
    <property type="evidence" value="ECO:0007669"/>
    <property type="project" value="UniProtKB-SubCell"/>
</dbReference>
<evidence type="ECO:0000256" key="10">
    <source>
        <dbReference type="SAM" id="Phobius"/>
    </source>
</evidence>
<proteinExistence type="inferred from homology"/>
<dbReference type="EMBL" id="FNBW01000006">
    <property type="protein sequence ID" value="SDF74785.1"/>
    <property type="molecule type" value="Genomic_DNA"/>
</dbReference>
<keyword evidence="5" id="KW-0573">Peptidoglycan synthesis</keyword>
<keyword evidence="12" id="KW-1185">Reference proteome</keyword>
<feature type="transmembrane region" description="Helical" evidence="10">
    <location>
        <begin position="389"/>
        <end position="408"/>
    </location>
</feature>
<dbReference type="PRINTS" id="PR01806">
    <property type="entry name" value="VIRFACTRMVIN"/>
</dbReference>
<keyword evidence="2" id="KW-1003">Cell membrane</keyword>
<dbReference type="Pfam" id="PF03023">
    <property type="entry name" value="MurJ"/>
    <property type="match status" value="1"/>
</dbReference>
<keyword evidence="4" id="KW-0133">Cell shape</keyword>
<keyword evidence="3 10" id="KW-0812">Transmembrane</keyword>
<comment type="similarity">
    <text evidence="9">Belongs to the MurJ/MviN family.</text>
</comment>
<dbReference type="PANTHER" id="PTHR43486:SF1">
    <property type="entry name" value="LIPID II FLIPPASE MURJ-RELATED"/>
    <property type="match status" value="1"/>
</dbReference>
<dbReference type="PANTHER" id="PTHR43486">
    <property type="entry name" value="LIPID II FLIPPASE MURJ-RELATED"/>
    <property type="match status" value="1"/>
</dbReference>
<evidence type="ECO:0000256" key="4">
    <source>
        <dbReference type="ARBA" id="ARBA00022960"/>
    </source>
</evidence>
<sequence length="448" mass="45902">MSQADEAPAASGMDDRAIARAGATIAILSVVAKSSAFLREAVIAMLYGRGPEVDAFFVALALPVFLVQIVAGSFQIAAIPALLAAKRGGDRRRASALATSGAGIVAGVIAGAAILCAAFAPLYLPAVAPGYSARTITLATDMLWIMSLFAVMGGLAYAGGAVLTAERRFALPAIAPVLTPLAMALLLIGFRDSLGVSALAWGAVIGTLAEAAIVLSAARRLGYRPAVSVSRADLADLLRRWGPLFLATLLLSGAGLIDQLMAARLGEGAASALGYGAKLVLAGLHVVTTALGISVLPAYAENALEDPARLFSRLRRHLVAVILLAIPGVGIAWLLSEPVIALLYQRGAFTAEDTKLVAQVLSAYATQLPAFAAVVILVRAAAVLNLGGVIPVAAAVNIVLTIALNALFMRYWGVVGIALATAPAFAVTGAVLYLGILRDQGRRKPTVS</sequence>
<dbReference type="GO" id="GO:0009252">
    <property type="term" value="P:peptidoglycan biosynthetic process"/>
    <property type="evidence" value="ECO:0007669"/>
    <property type="project" value="UniProtKB-KW"/>
</dbReference>
<dbReference type="GO" id="GO:0008360">
    <property type="term" value="P:regulation of cell shape"/>
    <property type="evidence" value="ECO:0007669"/>
    <property type="project" value="UniProtKB-KW"/>
</dbReference>
<dbReference type="InterPro" id="IPR004268">
    <property type="entry name" value="MurJ"/>
</dbReference>
<evidence type="ECO:0000256" key="1">
    <source>
        <dbReference type="ARBA" id="ARBA00004651"/>
    </source>
</evidence>
<evidence type="ECO:0000313" key="11">
    <source>
        <dbReference type="EMBL" id="SDF74785.1"/>
    </source>
</evidence>
<comment type="function">
    <text evidence="8">Involved in peptidoglycan biosynthesis. Transports lipid-linked peptidoglycan precursors from the inner to the outer leaflet of the cytoplasmic membrane.</text>
</comment>